<dbReference type="OrthoDB" id="5825164at2759"/>
<feature type="domain" description="7TM GPCR serpentine receptor class x (Srx)" evidence="1">
    <location>
        <begin position="9"/>
        <end position="42"/>
    </location>
</feature>
<proteinExistence type="predicted"/>
<evidence type="ECO:0000313" key="2">
    <source>
        <dbReference type="EMBL" id="PIC26501.1"/>
    </source>
</evidence>
<dbReference type="InterPro" id="IPR019430">
    <property type="entry name" value="7TM_GPCR_serpentine_rcpt_Srx"/>
</dbReference>
<dbReference type="PANTHER" id="PTHR23013:SF27">
    <property type="entry name" value="G-PROTEIN COUPLED RECEPTORS FAMILY 1 PROFILE DOMAIN-CONTAINING PROTEIN"/>
    <property type="match status" value="1"/>
</dbReference>
<organism evidence="2 3">
    <name type="scientific">Caenorhabditis nigoni</name>
    <dbReference type="NCBI Taxonomy" id="1611254"/>
    <lineage>
        <taxon>Eukaryota</taxon>
        <taxon>Metazoa</taxon>
        <taxon>Ecdysozoa</taxon>
        <taxon>Nematoda</taxon>
        <taxon>Chromadorea</taxon>
        <taxon>Rhabditida</taxon>
        <taxon>Rhabditina</taxon>
        <taxon>Rhabditomorpha</taxon>
        <taxon>Rhabditoidea</taxon>
        <taxon>Rhabditidae</taxon>
        <taxon>Peloderinae</taxon>
        <taxon>Caenorhabditis</taxon>
    </lineage>
</organism>
<dbReference type="Proteomes" id="UP000230233">
    <property type="component" value="Chromosome V"/>
</dbReference>
<dbReference type="PANTHER" id="PTHR23013">
    <property type="entry name" value="SERPENTINE RECEPTOR"/>
    <property type="match status" value="1"/>
</dbReference>
<dbReference type="EMBL" id="PDUG01000005">
    <property type="protein sequence ID" value="PIC26501.1"/>
    <property type="molecule type" value="Genomic_DNA"/>
</dbReference>
<evidence type="ECO:0000313" key="3">
    <source>
        <dbReference type="Proteomes" id="UP000230233"/>
    </source>
</evidence>
<keyword evidence="3" id="KW-1185">Reference proteome</keyword>
<evidence type="ECO:0000259" key="1">
    <source>
        <dbReference type="Pfam" id="PF10328"/>
    </source>
</evidence>
<dbReference type="Pfam" id="PF10328">
    <property type="entry name" value="7TM_GPCR_Srx"/>
    <property type="match status" value="1"/>
</dbReference>
<dbReference type="AlphaFoldDB" id="A0A2G5THF1"/>
<sequence length="89" mass="10350">MGKKIRFEFSRLSDARAWTFLCGTVIWECVHSFDGSVGVHFNILLKMFRFIMMMFNERLSLLKKHLFNTSSTPSTVSTATRTRMFAMDS</sequence>
<protein>
    <recommendedName>
        <fullName evidence="1">7TM GPCR serpentine receptor class x (Srx) domain-containing protein</fullName>
    </recommendedName>
</protein>
<comment type="caution">
    <text evidence="2">The sequence shown here is derived from an EMBL/GenBank/DDBJ whole genome shotgun (WGS) entry which is preliminary data.</text>
</comment>
<name>A0A2G5THF1_9PELO</name>
<reference evidence="3" key="1">
    <citation type="submission" date="2017-10" db="EMBL/GenBank/DDBJ databases">
        <title>Rapid genome shrinkage in a self-fertile nematode reveals novel sperm competition proteins.</title>
        <authorList>
            <person name="Yin D."/>
            <person name="Schwarz E.M."/>
            <person name="Thomas C.G."/>
            <person name="Felde R.L."/>
            <person name="Korf I.F."/>
            <person name="Cutter A.D."/>
            <person name="Schartner C.M."/>
            <person name="Ralston E.J."/>
            <person name="Meyer B.J."/>
            <person name="Haag E.S."/>
        </authorList>
    </citation>
    <scope>NUCLEOTIDE SEQUENCE [LARGE SCALE GENOMIC DNA]</scope>
    <source>
        <strain evidence="3">JU1422</strain>
    </source>
</reference>
<gene>
    <name evidence="2" type="primary">Cnig_chr_V.g19056</name>
    <name evidence="2" type="ORF">B9Z55_019056</name>
</gene>
<accession>A0A2G5THF1</accession>